<proteinExistence type="inferred from homology"/>
<dbReference type="Pfam" id="PF01578">
    <property type="entry name" value="Cytochrom_C_asm"/>
    <property type="match status" value="1"/>
</dbReference>
<keyword evidence="3 7" id="KW-0812">Transmembrane</keyword>
<dbReference type="PRINTS" id="PR01386">
    <property type="entry name" value="CCMCBIOGNSIS"/>
</dbReference>
<evidence type="ECO:0000256" key="7">
    <source>
        <dbReference type="SAM" id="Phobius"/>
    </source>
</evidence>
<dbReference type="InterPro" id="IPR002541">
    <property type="entry name" value="Cyt_c_assembly"/>
</dbReference>
<evidence type="ECO:0000256" key="3">
    <source>
        <dbReference type="ARBA" id="ARBA00022692"/>
    </source>
</evidence>
<keyword evidence="4" id="KW-0201">Cytochrome c-type biogenesis</keyword>
<keyword evidence="5 7" id="KW-1133">Transmembrane helix</keyword>
<dbReference type="AlphaFoldDB" id="A0A0F9U8F9"/>
<feature type="domain" description="Cytochrome c assembly protein" evidence="8">
    <location>
        <begin position="15"/>
        <end position="172"/>
    </location>
</feature>
<gene>
    <name evidence="9" type="ORF">LCGC14_0254050</name>
</gene>
<dbReference type="GO" id="GO:0005886">
    <property type="term" value="C:plasma membrane"/>
    <property type="evidence" value="ECO:0007669"/>
    <property type="project" value="TreeGrafter"/>
</dbReference>
<dbReference type="EMBL" id="LAZR01000133">
    <property type="protein sequence ID" value="KKN87874.1"/>
    <property type="molecule type" value="Genomic_DNA"/>
</dbReference>
<comment type="similarity">
    <text evidence="2">Belongs to the CcmC/CycZ/HelC family.</text>
</comment>
<sequence>MPAKARRRFGLYWVVVAAAFAATITMLFVYTPTAFDETLGPLPIQKMFYVHLPSAINTFLACLVAFIGGIGYLWHRRLVWDDLSAAAAKVAALMCTVVLVTGMIWAKKAWGMWWVWTPRMTFSLLLWLLYVVYLVIRPSIESQQRRAMVCAVYAVAAFLDVPLVYLSVRLMPAPYHPVSVSLDPSMRWTLAAWFVPMTLLTIGLIKADFIRKRANRKDESELPPETPWTAPS</sequence>
<evidence type="ECO:0000256" key="6">
    <source>
        <dbReference type="ARBA" id="ARBA00023136"/>
    </source>
</evidence>
<feature type="transmembrane region" description="Helical" evidence="7">
    <location>
        <begin position="148"/>
        <end position="168"/>
    </location>
</feature>
<reference evidence="9" key="1">
    <citation type="journal article" date="2015" name="Nature">
        <title>Complex archaea that bridge the gap between prokaryotes and eukaryotes.</title>
        <authorList>
            <person name="Spang A."/>
            <person name="Saw J.H."/>
            <person name="Jorgensen S.L."/>
            <person name="Zaremba-Niedzwiedzka K."/>
            <person name="Martijn J."/>
            <person name="Lind A.E."/>
            <person name="van Eijk R."/>
            <person name="Schleper C."/>
            <person name="Guy L."/>
            <person name="Ettema T.J."/>
        </authorList>
    </citation>
    <scope>NUCLEOTIDE SEQUENCE</scope>
</reference>
<dbReference type="InterPro" id="IPR003557">
    <property type="entry name" value="Cyt_c_biogenesis_CcmC"/>
</dbReference>
<evidence type="ECO:0000313" key="9">
    <source>
        <dbReference type="EMBL" id="KKN87874.1"/>
    </source>
</evidence>
<feature type="transmembrane region" description="Helical" evidence="7">
    <location>
        <begin position="112"/>
        <end position="136"/>
    </location>
</feature>
<dbReference type="GO" id="GO:0015232">
    <property type="term" value="F:heme transmembrane transporter activity"/>
    <property type="evidence" value="ECO:0007669"/>
    <property type="project" value="InterPro"/>
</dbReference>
<organism evidence="9">
    <name type="scientific">marine sediment metagenome</name>
    <dbReference type="NCBI Taxonomy" id="412755"/>
    <lineage>
        <taxon>unclassified sequences</taxon>
        <taxon>metagenomes</taxon>
        <taxon>ecological metagenomes</taxon>
    </lineage>
</organism>
<keyword evidence="6 7" id="KW-0472">Membrane</keyword>
<dbReference type="GO" id="GO:0020037">
    <property type="term" value="F:heme binding"/>
    <property type="evidence" value="ECO:0007669"/>
    <property type="project" value="InterPro"/>
</dbReference>
<evidence type="ECO:0000256" key="2">
    <source>
        <dbReference type="ARBA" id="ARBA00005840"/>
    </source>
</evidence>
<name>A0A0F9U8F9_9ZZZZ</name>
<evidence type="ECO:0000256" key="4">
    <source>
        <dbReference type="ARBA" id="ARBA00022748"/>
    </source>
</evidence>
<feature type="transmembrane region" description="Helical" evidence="7">
    <location>
        <begin position="86"/>
        <end position="106"/>
    </location>
</feature>
<dbReference type="PANTHER" id="PTHR30071:SF1">
    <property type="entry name" value="CYTOCHROME B_B6 PROTEIN-RELATED"/>
    <property type="match status" value="1"/>
</dbReference>
<dbReference type="InterPro" id="IPR045062">
    <property type="entry name" value="Cyt_c_biogenesis_CcsA/CcmC"/>
</dbReference>
<evidence type="ECO:0000256" key="1">
    <source>
        <dbReference type="ARBA" id="ARBA00004141"/>
    </source>
</evidence>
<evidence type="ECO:0000256" key="5">
    <source>
        <dbReference type="ARBA" id="ARBA00022989"/>
    </source>
</evidence>
<feature type="transmembrane region" description="Helical" evidence="7">
    <location>
        <begin position="12"/>
        <end position="35"/>
    </location>
</feature>
<feature type="transmembrane region" description="Helical" evidence="7">
    <location>
        <begin position="55"/>
        <end position="74"/>
    </location>
</feature>
<protein>
    <recommendedName>
        <fullName evidence="8">Cytochrome c assembly protein domain-containing protein</fullName>
    </recommendedName>
</protein>
<dbReference type="GO" id="GO:0017004">
    <property type="term" value="P:cytochrome complex assembly"/>
    <property type="evidence" value="ECO:0007669"/>
    <property type="project" value="UniProtKB-KW"/>
</dbReference>
<comment type="caution">
    <text evidence="9">The sequence shown here is derived from an EMBL/GenBank/DDBJ whole genome shotgun (WGS) entry which is preliminary data.</text>
</comment>
<comment type="subcellular location">
    <subcellularLocation>
        <location evidence="1">Membrane</location>
        <topology evidence="1">Multi-pass membrane protein</topology>
    </subcellularLocation>
</comment>
<dbReference type="PANTHER" id="PTHR30071">
    <property type="entry name" value="HEME EXPORTER PROTEIN C"/>
    <property type="match status" value="1"/>
</dbReference>
<feature type="transmembrane region" description="Helical" evidence="7">
    <location>
        <begin position="188"/>
        <end position="207"/>
    </location>
</feature>
<accession>A0A0F9U8F9</accession>
<evidence type="ECO:0000259" key="8">
    <source>
        <dbReference type="Pfam" id="PF01578"/>
    </source>
</evidence>